<dbReference type="OrthoDB" id="381300at2157"/>
<dbReference type="EMBL" id="AP018930">
    <property type="protein sequence ID" value="BBG26513.1"/>
    <property type="molecule type" value="Genomic_DNA"/>
</dbReference>
<dbReference type="Proteomes" id="UP000325030">
    <property type="component" value="Chromosome"/>
</dbReference>
<keyword evidence="4" id="KW-1185">Reference proteome</keyword>
<accession>A0A510DUN0</accession>
<proteinExistence type="predicted"/>
<accession>A0A510E1Z4</accession>
<dbReference type="STRING" id="1294262.GCA_001316085_02443"/>
<dbReference type="AlphaFoldDB" id="A0A510E1Z4"/>
<evidence type="ECO:0000313" key="5">
    <source>
        <dbReference type="Proteomes" id="UP000325030"/>
    </source>
</evidence>
<evidence type="ECO:0000313" key="3">
    <source>
        <dbReference type="EMBL" id="BBG26513.1"/>
    </source>
</evidence>
<evidence type="ECO:0000256" key="1">
    <source>
        <dbReference type="SAM" id="Phobius"/>
    </source>
</evidence>
<organism evidence="3 5">
    <name type="scientific">Sulfuracidifex tepidarius</name>
    <dbReference type="NCBI Taxonomy" id="1294262"/>
    <lineage>
        <taxon>Archaea</taxon>
        <taxon>Thermoproteota</taxon>
        <taxon>Thermoprotei</taxon>
        <taxon>Sulfolobales</taxon>
        <taxon>Sulfolobaceae</taxon>
        <taxon>Sulfuracidifex</taxon>
    </lineage>
</organism>
<dbReference type="EMBL" id="AP018929">
    <property type="protein sequence ID" value="BBG23760.1"/>
    <property type="molecule type" value="Genomic_DNA"/>
</dbReference>
<dbReference type="Proteomes" id="UP000322983">
    <property type="component" value="Chromosome"/>
</dbReference>
<evidence type="ECO:0000313" key="4">
    <source>
        <dbReference type="Proteomes" id="UP000322983"/>
    </source>
</evidence>
<evidence type="ECO:0000313" key="2">
    <source>
        <dbReference type="EMBL" id="BBG23760.1"/>
    </source>
</evidence>
<dbReference type="RefSeq" id="WP_054846457.1">
    <property type="nucleotide sequence ID" value="NZ_AP018929.1"/>
</dbReference>
<dbReference type="KEGG" id="step:IC006_1053"/>
<feature type="transmembrane region" description="Helical" evidence="1">
    <location>
        <begin position="7"/>
        <end position="25"/>
    </location>
</feature>
<keyword evidence="1" id="KW-0812">Transmembrane</keyword>
<keyword evidence="1" id="KW-0472">Membrane</keyword>
<dbReference type="GeneID" id="41717379"/>
<sequence length="296" mass="33614">MKFRITYVILALVVVIAIVGVLFYVEDTSFHINVSPEYVEETFSPIGYKYVIKLDASNDGPLPMSTVAYIQVGYLNETTHKLTFENYTVPIHLNSGQKFQKTIIVYLNISDVIANVNGKPTYEPDYSMPQIEVARIEATGTYGWSYSHNIGLGSHSPLLMVTQQSPPDPAIYSDAAITPSNQATFGEKMTYVFNNTGEIYYPNTSSYFTFMTLTFQKYNNNPHIGYITLPPGYYNVTFHLYNQNISKYFDFGHVLINPSTQFSFPYPITGVYNVTVTVQGNGVQYTWEFLDMKYKL</sequence>
<gene>
    <name evidence="2" type="ORF">IC006_1053</name>
    <name evidence="3" type="ORF">IC007_1026</name>
</gene>
<name>A0A510E1Z4_9CREN</name>
<reference evidence="5" key="1">
    <citation type="submission" date="2018-09" db="EMBL/GenBank/DDBJ databases">
        <title>Complete Genome Sequencing of Sulfolobus sp. JCM 16834.</title>
        <authorList>
            <person name="Kato S."/>
            <person name="Itoh T."/>
            <person name="Ohkuma M."/>
        </authorList>
    </citation>
    <scope>NUCLEOTIDE SEQUENCE [LARGE SCALE GENOMIC DNA]</scope>
    <source>
        <strain evidence="5">IC-007</strain>
    </source>
</reference>
<reference evidence="3 4" key="2">
    <citation type="journal article" date="2020" name="Int. J. Syst. Evol. Microbiol.">
        <title>Sulfuracidifex tepidarius gen. nov., sp. nov. and transfer of Sulfolobus metallicus Huber and Stetter 1992 to the genus Sulfuracidifex as Sulfuracidifex metallicus comb. nov.</title>
        <authorList>
            <person name="Itoh T."/>
            <person name="Miura T."/>
            <person name="Sakai H.D."/>
            <person name="Kato S."/>
            <person name="Ohkuma M."/>
            <person name="Takashina T."/>
        </authorList>
    </citation>
    <scope>NUCLEOTIDE SEQUENCE</scope>
    <source>
        <strain evidence="2 4">IC-006</strain>
        <strain evidence="3">IC-007</strain>
    </source>
</reference>
<protein>
    <submittedName>
        <fullName evidence="3">Uncharacterized protein</fullName>
    </submittedName>
</protein>
<keyword evidence="1" id="KW-1133">Transmembrane helix</keyword>